<feature type="compositionally biased region" description="Basic and acidic residues" evidence="2">
    <location>
        <begin position="61"/>
        <end position="78"/>
    </location>
</feature>
<dbReference type="Gene3D" id="2.30.29.30">
    <property type="entry name" value="Pleckstrin-homology domain (PH domain)/Phosphotyrosine-binding domain (PTB)"/>
    <property type="match status" value="1"/>
</dbReference>
<feature type="compositionally biased region" description="Low complexity" evidence="2">
    <location>
        <begin position="313"/>
        <end position="322"/>
    </location>
</feature>
<dbReference type="Proteomes" id="UP000324632">
    <property type="component" value="Chromosome 4"/>
</dbReference>
<feature type="compositionally biased region" description="Low complexity" evidence="2">
    <location>
        <begin position="197"/>
        <end position="209"/>
    </location>
</feature>
<accession>A0A5A9PIZ2</accession>
<feature type="compositionally biased region" description="Basic and acidic residues" evidence="2">
    <location>
        <begin position="363"/>
        <end position="372"/>
    </location>
</feature>
<dbReference type="Pfam" id="PF00169">
    <property type="entry name" value="PH"/>
    <property type="match status" value="1"/>
</dbReference>
<feature type="compositionally biased region" description="Polar residues" evidence="2">
    <location>
        <begin position="410"/>
        <end position="422"/>
    </location>
</feature>
<feature type="compositionally biased region" description="Basic residues" evidence="2">
    <location>
        <begin position="162"/>
        <end position="176"/>
    </location>
</feature>
<feature type="compositionally biased region" description="Low complexity" evidence="2">
    <location>
        <begin position="373"/>
        <end position="384"/>
    </location>
</feature>
<feature type="compositionally biased region" description="Polar residues" evidence="2">
    <location>
        <begin position="536"/>
        <end position="553"/>
    </location>
</feature>
<feature type="compositionally biased region" description="Low complexity" evidence="2">
    <location>
        <begin position="136"/>
        <end position="148"/>
    </location>
</feature>
<feature type="compositionally biased region" description="Basic and acidic residues" evidence="2">
    <location>
        <begin position="731"/>
        <end position="748"/>
    </location>
</feature>
<feature type="region of interest" description="Disordered" evidence="2">
    <location>
        <begin position="272"/>
        <end position="430"/>
    </location>
</feature>
<dbReference type="SMART" id="SM00233">
    <property type="entry name" value="PH"/>
    <property type="match status" value="1"/>
</dbReference>
<feature type="region of interest" description="Disordered" evidence="2">
    <location>
        <begin position="698"/>
        <end position="748"/>
    </location>
</feature>
<feature type="compositionally biased region" description="Polar residues" evidence="2">
    <location>
        <begin position="115"/>
        <end position="129"/>
    </location>
</feature>
<dbReference type="InterPro" id="IPR011993">
    <property type="entry name" value="PH-like_dom_sf"/>
</dbReference>
<name>A0A5A9PIZ2_9TELE</name>
<dbReference type="InterPro" id="IPR001849">
    <property type="entry name" value="PH_domain"/>
</dbReference>
<keyword evidence="5" id="KW-1185">Reference proteome</keyword>
<dbReference type="PANTHER" id="PTHR17271">
    <property type="entry name" value="PLECKSTRIN HOMOLOGY PH DOMAIN-CONTAINING PROTEIN"/>
    <property type="match status" value="1"/>
</dbReference>
<evidence type="ECO:0000313" key="5">
    <source>
        <dbReference type="Proteomes" id="UP000324632"/>
    </source>
</evidence>
<organism evidence="4 5">
    <name type="scientific">Triplophysa tibetana</name>
    <dbReference type="NCBI Taxonomy" id="1572043"/>
    <lineage>
        <taxon>Eukaryota</taxon>
        <taxon>Metazoa</taxon>
        <taxon>Chordata</taxon>
        <taxon>Craniata</taxon>
        <taxon>Vertebrata</taxon>
        <taxon>Euteleostomi</taxon>
        <taxon>Actinopterygii</taxon>
        <taxon>Neopterygii</taxon>
        <taxon>Teleostei</taxon>
        <taxon>Ostariophysi</taxon>
        <taxon>Cypriniformes</taxon>
        <taxon>Nemacheilidae</taxon>
        <taxon>Triplophysa</taxon>
    </lineage>
</organism>
<reference evidence="4 5" key="1">
    <citation type="journal article" date="2019" name="Mol. Ecol. Resour.">
        <title>Chromosome-level genome assembly of Triplophysa tibetana, a fish adapted to the harsh high-altitude environment of the Tibetan Plateau.</title>
        <authorList>
            <person name="Yang X."/>
            <person name="Liu H."/>
            <person name="Ma Z."/>
            <person name="Zou Y."/>
            <person name="Zou M."/>
            <person name="Mao Y."/>
            <person name="Li X."/>
            <person name="Wang H."/>
            <person name="Chen T."/>
            <person name="Wang W."/>
            <person name="Yang R."/>
        </authorList>
    </citation>
    <scope>NUCLEOTIDE SEQUENCE [LARGE SCALE GENOMIC DNA]</scope>
    <source>
        <strain evidence="4">TTIB1903HZAU</strain>
        <tissue evidence="4">Muscle</tissue>
    </source>
</reference>
<proteinExistence type="predicted"/>
<dbReference type="InterPro" id="IPR052223">
    <property type="entry name" value="Actin_Cytoskeleton_Reg"/>
</dbReference>
<dbReference type="PANTHER" id="PTHR17271:SF14">
    <property type="entry name" value="TRIO AND F-ACTIN-BINDING PROTEIN-LIKE ISOFORM X1"/>
    <property type="match status" value="1"/>
</dbReference>
<feature type="compositionally biased region" description="Polar residues" evidence="2">
    <location>
        <begin position="385"/>
        <end position="398"/>
    </location>
</feature>
<protein>
    <submittedName>
        <fullName evidence="4">TRIO and F-actin-binding protein</fullName>
    </submittedName>
</protein>
<feature type="compositionally biased region" description="Basic and acidic residues" evidence="2">
    <location>
        <begin position="501"/>
        <end position="534"/>
    </location>
</feature>
<feature type="region of interest" description="Disordered" evidence="2">
    <location>
        <begin position="115"/>
        <end position="234"/>
    </location>
</feature>
<feature type="region of interest" description="Disordered" evidence="2">
    <location>
        <begin position="1"/>
        <end position="84"/>
    </location>
</feature>
<feature type="domain" description="PH" evidence="3">
    <location>
        <begin position="576"/>
        <end position="672"/>
    </location>
</feature>
<gene>
    <name evidence="4" type="ORF">E1301_Tti017170</name>
</gene>
<feature type="compositionally biased region" description="Basic residues" evidence="2">
    <location>
        <begin position="281"/>
        <end position="291"/>
    </location>
</feature>
<dbReference type="EMBL" id="SOYY01000004">
    <property type="protein sequence ID" value="KAA0721873.1"/>
    <property type="molecule type" value="Genomic_DNA"/>
</dbReference>
<dbReference type="GO" id="GO:0015629">
    <property type="term" value="C:actin cytoskeleton"/>
    <property type="evidence" value="ECO:0007669"/>
    <property type="project" value="TreeGrafter"/>
</dbReference>
<dbReference type="GO" id="GO:0051015">
    <property type="term" value="F:actin filament binding"/>
    <property type="evidence" value="ECO:0007669"/>
    <property type="project" value="TreeGrafter"/>
</dbReference>
<feature type="coiled-coil region" evidence="1">
    <location>
        <begin position="969"/>
        <end position="1003"/>
    </location>
</feature>
<comment type="caution">
    <text evidence="4">The sequence shown here is derived from an EMBL/GenBank/DDBJ whole genome shotgun (WGS) entry which is preliminary data.</text>
</comment>
<dbReference type="AlphaFoldDB" id="A0A5A9PIZ2"/>
<dbReference type="SUPFAM" id="SSF50729">
    <property type="entry name" value="PH domain-like"/>
    <property type="match status" value="1"/>
</dbReference>
<evidence type="ECO:0000313" key="4">
    <source>
        <dbReference type="EMBL" id="KAA0721873.1"/>
    </source>
</evidence>
<evidence type="ECO:0000256" key="2">
    <source>
        <dbReference type="SAM" id="MobiDB-lite"/>
    </source>
</evidence>
<dbReference type="GO" id="GO:1900026">
    <property type="term" value="P:positive regulation of substrate adhesion-dependent cell spreading"/>
    <property type="evidence" value="ECO:0007669"/>
    <property type="project" value="TreeGrafter"/>
</dbReference>
<feature type="coiled-coil region" evidence="1">
    <location>
        <begin position="826"/>
        <end position="927"/>
    </location>
</feature>
<feature type="compositionally biased region" description="Polar residues" evidence="2">
    <location>
        <begin position="323"/>
        <end position="343"/>
    </location>
</feature>
<feature type="region of interest" description="Disordered" evidence="2">
    <location>
        <begin position="482"/>
        <end position="553"/>
    </location>
</feature>
<feature type="compositionally biased region" description="Low complexity" evidence="2">
    <location>
        <begin position="22"/>
        <end position="38"/>
    </location>
</feature>
<evidence type="ECO:0000259" key="3">
    <source>
        <dbReference type="PROSITE" id="PS50003"/>
    </source>
</evidence>
<evidence type="ECO:0000256" key="1">
    <source>
        <dbReference type="SAM" id="Coils"/>
    </source>
</evidence>
<keyword evidence="1" id="KW-0175">Coiled coil</keyword>
<dbReference type="PROSITE" id="PS50003">
    <property type="entry name" value="PH_DOMAIN"/>
    <property type="match status" value="1"/>
</dbReference>
<sequence length="1111" mass="126190">MTRLETALQRSESGSLMEMQSRRGSTSTSRRGSVSQQTENRRETEHNGVPAIFKRASRFVSQEREDGGAPVRHYERGRPLPANCSPERKAIIPFRNPDLGLPSYRRRCKNLSNEAISGLSPQRHMNYSNFRRGDSQSRASPRSGSPRSTNVSPQRQAESRSSSHRRSSTTHGHRTSHTSSKQASGRCTPSRRRGSEVSHVASPSRSSRSNKYVDSFSPAHRRSPSQSSYGHSLDSEKLYKNLKSIASSAESDASEYKNGWSKGFNSDVDGEYNEHNYSSRHSGRNSRKSGHITRDLSPPGGYDEYNISHKSSGRNSRNSRSNTGYNSHGSSTLQRDYNTGHSTPKNKSRSKQNTDGNGAYSDISDKQSRSESCHSQNSSHSLISPTSPESTPNISQSRRGQHQVDPIDSPKSQALNAETNKPLTDRSRSNIRRGLEALILSENTRSSSQPAVPEMTIEDYVIIADIPRCKLYPEEEETVIIRRRPQSRSPRRDNQNSCVDGRYEHEVSEERGRGRERGRDRREKERRGLGKEMEGASNTSSTASGHSQRSSNIYEDSTRALNSAHGGHPQMQLDSLHCEKGWMCMLDVDEEWRKYWFVITDSELRYYRDAEALKRDEADGEIYLHHCLNVEEFDADKDYGLQLHMRDGLVTLSATTSRIRRNWINILRSRISFRGSAESIQKLIHISVLSDNSDISEYSGSLNTPRRTPPSPRHQQDLAGGPDMTSSPLTNRREAGEGRDKEHERRLEDRTKWFQKGVSEVDGDDPWEKVELKKGALSPAVQIQPQVPNAQTGVDIERKWEDFEQLPYGELKQLSPNGSCSKEASNEDLQREVVSLRQHINALRQGRMAAVTAGVCGPDAPCALKLEQVEREHKERLQEILKEHERERREMEREKQRLLQEEAHNTVQAMEALRRAHQDEIEKLKRHGGEEPTDPSIRKQLHESITLQREVSGLSERYSQQCVELKRGTEERDGEIRRKEREMEQLRKENQELQARLTEEISLMRSFITGQRSGVVPLGSYEKSTSELEMLLKVKESEVEYLHNEIGCLRKEVQVLIKENNALSERFKEVHVELSELKGHSEREINALKEHLKLNSTAPEEGGLLGNSTNQ</sequence>